<dbReference type="STRING" id="1128398.Curi_c25990"/>
<evidence type="ECO:0000313" key="3">
    <source>
        <dbReference type="Proteomes" id="UP000006094"/>
    </source>
</evidence>
<dbReference type="eggNOG" id="COG3437">
    <property type="taxonomic scope" value="Bacteria"/>
</dbReference>
<proteinExistence type="predicted"/>
<dbReference type="PANTHER" id="PTHR43155:SF2">
    <property type="entry name" value="CYCLIC DI-GMP PHOSPHODIESTERASE PA4108"/>
    <property type="match status" value="1"/>
</dbReference>
<dbReference type="SUPFAM" id="SSF109604">
    <property type="entry name" value="HD-domain/PDEase-like"/>
    <property type="match status" value="1"/>
</dbReference>
<evidence type="ECO:0000313" key="2">
    <source>
        <dbReference type="EMBL" id="AFS79594.1"/>
    </source>
</evidence>
<dbReference type="PANTHER" id="PTHR43155">
    <property type="entry name" value="CYCLIC DI-GMP PHOSPHODIESTERASE PA4108-RELATED"/>
    <property type="match status" value="1"/>
</dbReference>
<dbReference type="KEGG" id="cad:Curi_c25990"/>
<feature type="domain" description="HD-GYP" evidence="1">
    <location>
        <begin position="34"/>
        <end position="228"/>
    </location>
</feature>
<dbReference type="Pfam" id="PF13487">
    <property type="entry name" value="HD_5"/>
    <property type="match status" value="1"/>
</dbReference>
<organism evidence="2 3">
    <name type="scientific">Gottschalkia acidurici (strain ATCC 7906 / DSM 604 / BCRC 14475 / CIP 104303 / KCTC 5404 / NCIMB 10678 / 9a)</name>
    <name type="common">Clostridium acidurici</name>
    <dbReference type="NCBI Taxonomy" id="1128398"/>
    <lineage>
        <taxon>Bacteria</taxon>
        <taxon>Bacillati</taxon>
        <taxon>Bacillota</taxon>
        <taxon>Tissierellia</taxon>
        <taxon>Tissierellales</taxon>
        <taxon>Gottschalkiaceae</taxon>
        <taxon>Gottschalkia</taxon>
    </lineage>
</organism>
<dbReference type="SMART" id="SM00471">
    <property type="entry name" value="HDc"/>
    <property type="match status" value="1"/>
</dbReference>
<dbReference type="AlphaFoldDB" id="K0B279"/>
<dbReference type="EMBL" id="CP003326">
    <property type="protein sequence ID" value="AFS79594.1"/>
    <property type="molecule type" value="Genomic_DNA"/>
</dbReference>
<dbReference type="HOGENOM" id="CLU_000445_92_3_9"/>
<dbReference type="CDD" id="cd00077">
    <property type="entry name" value="HDc"/>
    <property type="match status" value="1"/>
</dbReference>
<dbReference type="Proteomes" id="UP000006094">
    <property type="component" value="Chromosome"/>
</dbReference>
<evidence type="ECO:0000259" key="1">
    <source>
        <dbReference type="PROSITE" id="PS51832"/>
    </source>
</evidence>
<dbReference type="OrthoDB" id="9804747at2"/>
<dbReference type="PROSITE" id="PS51832">
    <property type="entry name" value="HD_GYP"/>
    <property type="match status" value="1"/>
</dbReference>
<keyword evidence="3" id="KW-1185">Reference proteome</keyword>
<protein>
    <submittedName>
        <fullName evidence="2">Metal dependent phosphohydrolase</fullName>
    </submittedName>
</protein>
<gene>
    <name evidence="2" type="ordered locus">Curi_c25990</name>
</gene>
<dbReference type="InterPro" id="IPR003607">
    <property type="entry name" value="HD/PDEase_dom"/>
</dbReference>
<name>K0B279_GOTA9</name>
<reference evidence="2 3" key="1">
    <citation type="journal article" date="2012" name="PLoS ONE">
        <title>The purine-utilizing bacterium Clostridium acidurici 9a: a genome-guided metabolic reconsideration.</title>
        <authorList>
            <person name="Hartwich K."/>
            <person name="Poehlein A."/>
            <person name="Daniel R."/>
        </authorList>
    </citation>
    <scope>NUCLEOTIDE SEQUENCE [LARGE SCALE GENOMIC DNA]</scope>
    <source>
        <strain evidence="3">ATCC 7906 / DSM 604 / BCRC 14475 / CIP 104303 / KCTC 5404 / NCIMB 10678 / 9a</strain>
    </source>
</reference>
<sequence length="228" mass="27006">MKVAFCNYYLESIYIIEYINTMYKDVKWRSTMLKLDKDRDLIDILQTILSKNSKYTWEHSQNVSKYTEILSSRFYNKIKDIQAVSWGALLHDIGKIEISQSIIDKPSEISQEEFTEIRKHPTYSRDILLYMFNKENNYFESDELKIILDIAYYHHERWDGEGYPQGLKGERIPLSARIVSVIDTYDAIVAERPYKESKSSEEAIYIIKNEAGKQFDPNVVKEFIECFE</sequence>
<accession>K0B279</accession>
<dbReference type="InterPro" id="IPR037522">
    <property type="entry name" value="HD_GYP_dom"/>
</dbReference>
<dbReference type="Gene3D" id="1.10.3210.10">
    <property type="entry name" value="Hypothetical protein af1432"/>
    <property type="match status" value="1"/>
</dbReference>